<evidence type="ECO:0000256" key="9">
    <source>
        <dbReference type="ARBA" id="ARBA00025772"/>
    </source>
</evidence>
<evidence type="ECO:0000256" key="8">
    <source>
        <dbReference type="ARBA" id="ARBA00023136"/>
    </source>
</evidence>
<dbReference type="OrthoDB" id="5786415at2"/>
<reference evidence="14 15" key="1">
    <citation type="submission" date="2019-08" db="EMBL/GenBank/DDBJ databases">
        <title>Pelomicrobium methylotrophicum gen. nov., sp. nov. a moderately thermophilic, facultatively anaerobic, lithoautotrophic and methylotrophic bacterium isolated from a terrestrial mud volcano.</title>
        <authorList>
            <person name="Slobodkina G.B."/>
            <person name="Merkel A.Y."/>
            <person name="Slobodkin A.I."/>
        </authorList>
    </citation>
    <scope>NUCLEOTIDE SEQUENCE [LARGE SCALE GENOMIC DNA]</scope>
    <source>
        <strain evidence="14 15">SM250</strain>
    </source>
</reference>
<evidence type="ECO:0000256" key="2">
    <source>
        <dbReference type="ARBA" id="ARBA00021549"/>
    </source>
</evidence>
<comment type="caution">
    <text evidence="14">The sequence shown here is derived from an EMBL/GenBank/DDBJ whole genome shotgun (WGS) entry which is preliminary data.</text>
</comment>
<evidence type="ECO:0000259" key="13">
    <source>
        <dbReference type="Pfam" id="PF12019"/>
    </source>
</evidence>
<evidence type="ECO:0000256" key="5">
    <source>
        <dbReference type="ARBA" id="ARBA00022519"/>
    </source>
</evidence>
<evidence type="ECO:0000256" key="6">
    <source>
        <dbReference type="ARBA" id="ARBA00022692"/>
    </source>
</evidence>
<evidence type="ECO:0000313" key="14">
    <source>
        <dbReference type="EMBL" id="TXF13726.1"/>
    </source>
</evidence>
<evidence type="ECO:0000256" key="4">
    <source>
        <dbReference type="ARBA" id="ARBA00022481"/>
    </source>
</evidence>
<evidence type="ECO:0000256" key="1">
    <source>
        <dbReference type="ARBA" id="ARBA00004377"/>
    </source>
</evidence>
<feature type="transmembrane region" description="Helical" evidence="12">
    <location>
        <begin position="34"/>
        <end position="58"/>
    </location>
</feature>
<accession>A0A5C7EYS5</accession>
<dbReference type="Pfam" id="PF12019">
    <property type="entry name" value="GspH"/>
    <property type="match status" value="1"/>
</dbReference>
<feature type="region of interest" description="Disordered" evidence="11">
    <location>
        <begin position="1"/>
        <end position="24"/>
    </location>
</feature>
<keyword evidence="4" id="KW-0488">Methylation</keyword>
<feature type="domain" description="General secretion pathway GspH" evidence="13">
    <location>
        <begin position="77"/>
        <end position="165"/>
    </location>
</feature>
<keyword evidence="7 12" id="KW-1133">Transmembrane helix</keyword>
<comment type="subcellular location">
    <subcellularLocation>
        <location evidence="1">Cell inner membrane</location>
        <topology evidence="1">Single-pass membrane protein</topology>
    </subcellularLocation>
</comment>
<keyword evidence="8 12" id="KW-0472">Membrane</keyword>
<comment type="similarity">
    <text evidence="9">Belongs to the GSP H family.</text>
</comment>
<dbReference type="AlphaFoldDB" id="A0A5C7EYS5"/>
<evidence type="ECO:0000256" key="12">
    <source>
        <dbReference type="SAM" id="Phobius"/>
    </source>
</evidence>
<evidence type="ECO:0000256" key="10">
    <source>
        <dbReference type="ARBA" id="ARBA00030775"/>
    </source>
</evidence>
<dbReference type="Gene3D" id="3.30.700.10">
    <property type="entry name" value="Glycoprotein, Type 4 Pilin"/>
    <property type="match status" value="1"/>
</dbReference>
<dbReference type="InterPro" id="IPR022346">
    <property type="entry name" value="T2SS_GspH"/>
</dbReference>
<keyword evidence="5" id="KW-0997">Cell inner membrane</keyword>
<protein>
    <recommendedName>
        <fullName evidence="2">Type II secretion system protein H</fullName>
    </recommendedName>
    <alternativeName>
        <fullName evidence="10">General secretion pathway protein H</fullName>
    </alternativeName>
</protein>
<evidence type="ECO:0000256" key="7">
    <source>
        <dbReference type="ARBA" id="ARBA00022989"/>
    </source>
</evidence>
<proteinExistence type="inferred from homology"/>
<dbReference type="EMBL" id="VPFL01000001">
    <property type="protein sequence ID" value="TXF13726.1"/>
    <property type="molecule type" value="Genomic_DNA"/>
</dbReference>
<keyword evidence="3" id="KW-1003">Cell membrane</keyword>
<dbReference type="InterPro" id="IPR045584">
    <property type="entry name" value="Pilin-like"/>
</dbReference>
<dbReference type="Pfam" id="PF07963">
    <property type="entry name" value="N_methyl"/>
    <property type="match status" value="1"/>
</dbReference>
<dbReference type="GO" id="GO:0015628">
    <property type="term" value="P:protein secretion by the type II secretion system"/>
    <property type="evidence" value="ECO:0007669"/>
    <property type="project" value="InterPro"/>
</dbReference>
<dbReference type="SUPFAM" id="SSF54523">
    <property type="entry name" value="Pili subunits"/>
    <property type="match status" value="1"/>
</dbReference>
<keyword evidence="15" id="KW-1185">Reference proteome</keyword>
<gene>
    <name evidence="14" type="ORF">FR698_01055</name>
</gene>
<dbReference type="PROSITE" id="PS00409">
    <property type="entry name" value="PROKAR_NTER_METHYL"/>
    <property type="match status" value="1"/>
</dbReference>
<dbReference type="InParanoid" id="A0A5C7EYS5"/>
<keyword evidence="6 12" id="KW-0812">Transmembrane</keyword>
<dbReference type="GO" id="GO:0005886">
    <property type="term" value="C:plasma membrane"/>
    <property type="evidence" value="ECO:0007669"/>
    <property type="project" value="UniProtKB-SubCell"/>
</dbReference>
<evidence type="ECO:0000256" key="11">
    <source>
        <dbReference type="SAM" id="MobiDB-lite"/>
    </source>
</evidence>
<sequence length="174" mass="18650">MRTFFNQPESAAMQRYQPRDSASRSRQRLRAPRLAGGFTLVELVIVIVILGVLAVAVLPKFFERITFDARAFHDQALAAVRHAQKVAIAQRRTVWVNVTASGIQVCYDPGCGTPVTDPVRGGALSVAAPAGVSLSPASFRFDGLGRPSTGVSITVTGDVPRMIVVESETGYVHG</sequence>
<evidence type="ECO:0000256" key="3">
    <source>
        <dbReference type="ARBA" id="ARBA00022475"/>
    </source>
</evidence>
<dbReference type="NCBIfam" id="TIGR02532">
    <property type="entry name" value="IV_pilin_GFxxxE"/>
    <property type="match status" value="1"/>
</dbReference>
<name>A0A5C7EYS5_9PROT</name>
<dbReference type="InterPro" id="IPR012902">
    <property type="entry name" value="N_methyl_site"/>
</dbReference>
<dbReference type="Proteomes" id="UP000321201">
    <property type="component" value="Unassembled WGS sequence"/>
</dbReference>
<dbReference type="GO" id="GO:0015627">
    <property type="term" value="C:type II protein secretion system complex"/>
    <property type="evidence" value="ECO:0007669"/>
    <property type="project" value="InterPro"/>
</dbReference>
<organism evidence="14 15">
    <name type="scientific">Pelomicrobium methylotrophicum</name>
    <dbReference type="NCBI Taxonomy" id="2602750"/>
    <lineage>
        <taxon>Bacteria</taxon>
        <taxon>Pseudomonadati</taxon>
        <taxon>Pseudomonadota</taxon>
        <taxon>Hydrogenophilia</taxon>
        <taxon>Hydrogenophilia incertae sedis</taxon>
        <taxon>Pelomicrobium</taxon>
    </lineage>
</organism>
<evidence type="ECO:0000313" key="15">
    <source>
        <dbReference type="Proteomes" id="UP000321201"/>
    </source>
</evidence>